<dbReference type="GO" id="GO:0005737">
    <property type="term" value="C:cytoplasm"/>
    <property type="evidence" value="ECO:0007669"/>
    <property type="project" value="TreeGrafter"/>
</dbReference>
<evidence type="ECO:0000256" key="1">
    <source>
        <dbReference type="ARBA" id="ARBA00009184"/>
    </source>
</evidence>
<dbReference type="Gene3D" id="3.90.1470.20">
    <property type="match status" value="1"/>
</dbReference>
<comment type="similarity">
    <text evidence="1">Belongs to the HAD-like hydrolase superfamily. SerB family.</text>
</comment>
<protein>
    <submittedName>
        <fullName evidence="2">2-hydroxy-3-keto-5-methylthiopentenyl-1-phosphate phosphatase</fullName>
    </submittedName>
</protein>
<dbReference type="EMBL" id="DSPX01000144">
    <property type="protein sequence ID" value="HGG01786.1"/>
    <property type="molecule type" value="Genomic_DNA"/>
</dbReference>
<dbReference type="Pfam" id="PF12710">
    <property type="entry name" value="HAD"/>
    <property type="match status" value="1"/>
</dbReference>
<name>A0A7C3ZUU9_9CYAN</name>
<dbReference type="SUPFAM" id="SSF56784">
    <property type="entry name" value="HAD-like"/>
    <property type="match status" value="1"/>
</dbReference>
<dbReference type="PANTHER" id="PTHR43344">
    <property type="entry name" value="PHOSPHOSERINE PHOSPHATASE"/>
    <property type="match status" value="1"/>
</dbReference>
<accession>A0A7C3ZUU9</accession>
<dbReference type="GO" id="GO:0000287">
    <property type="term" value="F:magnesium ion binding"/>
    <property type="evidence" value="ECO:0007669"/>
    <property type="project" value="TreeGrafter"/>
</dbReference>
<organism evidence="2">
    <name type="scientific">Planktothricoides sp. SpSt-374</name>
    <dbReference type="NCBI Taxonomy" id="2282167"/>
    <lineage>
        <taxon>Bacteria</taxon>
        <taxon>Bacillati</taxon>
        <taxon>Cyanobacteriota</taxon>
        <taxon>Cyanophyceae</taxon>
        <taxon>Oscillatoriophycideae</taxon>
        <taxon>Oscillatoriales</taxon>
        <taxon>Oscillatoriaceae</taxon>
        <taxon>Planktothricoides</taxon>
    </lineage>
</organism>
<dbReference type="InterPro" id="IPR050582">
    <property type="entry name" value="HAD-like_SerB"/>
</dbReference>
<gene>
    <name evidence="2" type="ORF">ENR15_14335</name>
</gene>
<dbReference type="InterPro" id="IPR023214">
    <property type="entry name" value="HAD_sf"/>
</dbReference>
<dbReference type="GO" id="GO:0006564">
    <property type="term" value="P:L-serine biosynthetic process"/>
    <property type="evidence" value="ECO:0007669"/>
    <property type="project" value="TreeGrafter"/>
</dbReference>
<comment type="caution">
    <text evidence="2">The sequence shown here is derived from an EMBL/GenBank/DDBJ whole genome shotgun (WGS) entry which is preliminary data.</text>
</comment>
<dbReference type="AlphaFoldDB" id="A0A7C3ZUU9"/>
<dbReference type="GO" id="GO:0036424">
    <property type="term" value="F:L-phosphoserine phosphatase activity"/>
    <property type="evidence" value="ECO:0007669"/>
    <property type="project" value="TreeGrafter"/>
</dbReference>
<dbReference type="Gene3D" id="3.40.50.1000">
    <property type="entry name" value="HAD superfamily/HAD-like"/>
    <property type="match status" value="1"/>
</dbReference>
<evidence type="ECO:0000313" key="2">
    <source>
        <dbReference type="EMBL" id="HGG01786.1"/>
    </source>
</evidence>
<proteinExistence type="inferred from homology"/>
<dbReference type="PANTHER" id="PTHR43344:SF21">
    <property type="entry name" value="POLYOL PHOSPHATE PHOSPHATASE PYP1"/>
    <property type="match status" value="1"/>
</dbReference>
<dbReference type="NCBIfam" id="TIGR01488">
    <property type="entry name" value="HAD-SF-IB"/>
    <property type="match status" value="1"/>
</dbReference>
<dbReference type="InterPro" id="IPR036412">
    <property type="entry name" value="HAD-like_sf"/>
</dbReference>
<sequence length="218" mass="24587">MTSPAPKPLRRAVFCDFDGTITTEETFAGMLKLFAPERSAQIMPEIYALRITLRQGVRQMLASIPSTQYPEILAYCRDKEISPGLVELLDFLDARDVPFIVVSGGLRGMVETVLGSLVPRVEAIYAADVDTSGEYLQVFSEFEKDSELVAKVEVIKQYNPLETVAIGDSVTDLNMALHAQIVFAREHLAQYLEPRQKPYIPWQNFFDVRHTLAELWDS</sequence>
<reference evidence="2" key="1">
    <citation type="journal article" date="2020" name="mSystems">
        <title>Genome- and Community-Level Interaction Insights into Carbon Utilization and Element Cycling Functions of Hydrothermarchaeota in Hydrothermal Sediment.</title>
        <authorList>
            <person name="Zhou Z."/>
            <person name="Liu Y."/>
            <person name="Xu W."/>
            <person name="Pan J."/>
            <person name="Luo Z.H."/>
            <person name="Li M."/>
        </authorList>
    </citation>
    <scope>NUCLEOTIDE SEQUENCE [LARGE SCALE GENOMIC DNA]</scope>
    <source>
        <strain evidence="2">SpSt-374</strain>
    </source>
</reference>